<dbReference type="Gene3D" id="3.10.129.10">
    <property type="entry name" value="Hotdog Thioesterase"/>
    <property type="match status" value="1"/>
</dbReference>
<dbReference type="InterPro" id="IPR002539">
    <property type="entry name" value="MaoC-like_dom"/>
</dbReference>
<evidence type="ECO:0000259" key="2">
    <source>
        <dbReference type="Pfam" id="PF22622"/>
    </source>
</evidence>
<evidence type="ECO:0000259" key="1">
    <source>
        <dbReference type="Pfam" id="PF01575"/>
    </source>
</evidence>
<dbReference type="InterPro" id="IPR029069">
    <property type="entry name" value="HotDog_dom_sf"/>
</dbReference>
<dbReference type="InterPro" id="IPR054357">
    <property type="entry name" value="MFE-2_N"/>
</dbReference>
<evidence type="ECO:0000313" key="4">
    <source>
        <dbReference type="Proteomes" id="UP000070544"/>
    </source>
</evidence>
<dbReference type="SUPFAM" id="SSF54637">
    <property type="entry name" value="Thioesterase/thiol ester dehydrase-isomerase"/>
    <property type="match status" value="2"/>
</dbReference>
<dbReference type="OMA" id="LANWWAV"/>
<dbReference type="GO" id="GO:0003857">
    <property type="term" value="F:(3S)-3-hydroxyacyl-CoA dehydrogenase (NAD+) activity"/>
    <property type="evidence" value="ECO:0007669"/>
    <property type="project" value="TreeGrafter"/>
</dbReference>
<protein>
    <submittedName>
        <fullName evidence="3">Thioesterase/thiol ester dehydrase-isomerase</fullName>
    </submittedName>
</protein>
<proteinExistence type="predicted"/>
<dbReference type="OrthoDB" id="3592703at2759"/>
<dbReference type="AlphaFoldDB" id="A0A139AII1"/>
<dbReference type="GO" id="GO:0016853">
    <property type="term" value="F:isomerase activity"/>
    <property type="evidence" value="ECO:0007669"/>
    <property type="project" value="UniProtKB-KW"/>
</dbReference>
<dbReference type="Pfam" id="PF01575">
    <property type="entry name" value="MaoC_dehydratas"/>
    <property type="match status" value="1"/>
</dbReference>
<name>A0A139AII1_GONPJ</name>
<sequence>MPPPAASIAYSPTDGINLAGVKAAVFEPTYHEYTPRDVILYNLALQCSGQDLKFSYEGHSEFQAVPTLGLLSSIMGMGGVTQSMPVFLPDFHVSRHVHGEHYMELRNGPMPVKGKVVLETRSKIIDVVDRGRGVTVQVAQTTIDKFTGREVVYNEWTSFIMKVPGKGASIPAPAPASFIPKDTPPDHVVVEQLSPSQGAFYRAASSDFNPLHIDPAVAKMGGFERPILTGTCSLGISTKHILSLYAGGDPGRFKSIRCRLTGAVYHGDNLQLETWKLPVATPGFARIAFQLCTSSGSRNVVALSNGLLELWDKSVVSKL</sequence>
<feature type="domain" description="MaoC-like" evidence="1">
    <location>
        <begin position="182"/>
        <end position="277"/>
    </location>
</feature>
<dbReference type="PANTHER" id="PTHR13078:SF56">
    <property type="entry name" value="PEROXISOMAL MULTIFUNCTIONAL ENZYME TYPE 2"/>
    <property type="match status" value="1"/>
</dbReference>
<feature type="domain" description="Peroxisomal multifunctional enzyme type 2-like N-terminal" evidence="2">
    <location>
        <begin position="32"/>
        <end position="160"/>
    </location>
</feature>
<accession>A0A139AII1</accession>
<reference evidence="3 4" key="1">
    <citation type="journal article" date="2015" name="Genome Biol. Evol.">
        <title>Phylogenomic analyses indicate that early fungi evolved digesting cell walls of algal ancestors of land plants.</title>
        <authorList>
            <person name="Chang Y."/>
            <person name="Wang S."/>
            <person name="Sekimoto S."/>
            <person name="Aerts A.L."/>
            <person name="Choi C."/>
            <person name="Clum A."/>
            <person name="LaButti K.M."/>
            <person name="Lindquist E.A."/>
            <person name="Yee Ngan C."/>
            <person name="Ohm R.A."/>
            <person name="Salamov A.A."/>
            <person name="Grigoriev I.V."/>
            <person name="Spatafora J.W."/>
            <person name="Berbee M.L."/>
        </authorList>
    </citation>
    <scope>NUCLEOTIDE SEQUENCE [LARGE SCALE GENOMIC DNA]</scope>
    <source>
        <strain evidence="3 4">JEL478</strain>
    </source>
</reference>
<dbReference type="Pfam" id="PF22622">
    <property type="entry name" value="MFE-2_hydrat-2_N"/>
    <property type="match status" value="1"/>
</dbReference>
<keyword evidence="4" id="KW-1185">Reference proteome</keyword>
<organism evidence="3 4">
    <name type="scientific">Gonapodya prolifera (strain JEL478)</name>
    <name type="common">Monoblepharis prolifera</name>
    <dbReference type="NCBI Taxonomy" id="1344416"/>
    <lineage>
        <taxon>Eukaryota</taxon>
        <taxon>Fungi</taxon>
        <taxon>Fungi incertae sedis</taxon>
        <taxon>Chytridiomycota</taxon>
        <taxon>Chytridiomycota incertae sedis</taxon>
        <taxon>Monoblepharidomycetes</taxon>
        <taxon>Monoblepharidales</taxon>
        <taxon>Gonapodyaceae</taxon>
        <taxon>Gonapodya</taxon>
    </lineage>
</organism>
<dbReference type="Proteomes" id="UP000070544">
    <property type="component" value="Unassembled WGS sequence"/>
</dbReference>
<dbReference type="STRING" id="1344416.A0A139AII1"/>
<dbReference type="GO" id="GO:0005777">
    <property type="term" value="C:peroxisome"/>
    <property type="evidence" value="ECO:0007669"/>
    <property type="project" value="TreeGrafter"/>
</dbReference>
<dbReference type="GO" id="GO:0044594">
    <property type="term" value="F:17-beta-hydroxysteroid dehydrogenase (NAD+) activity"/>
    <property type="evidence" value="ECO:0007669"/>
    <property type="project" value="TreeGrafter"/>
</dbReference>
<dbReference type="PANTHER" id="PTHR13078">
    <property type="entry name" value="PEROXISOMAL MULTIFUNCTIONAL ENZYME TYPE 2-RELATED"/>
    <property type="match status" value="1"/>
</dbReference>
<gene>
    <name evidence="3" type="ORF">M427DRAFT_68928</name>
</gene>
<dbReference type="EMBL" id="KQ965751">
    <property type="protein sequence ID" value="KXS16616.1"/>
    <property type="molecule type" value="Genomic_DNA"/>
</dbReference>
<dbReference type="GO" id="GO:0006635">
    <property type="term" value="P:fatty acid beta-oxidation"/>
    <property type="evidence" value="ECO:0007669"/>
    <property type="project" value="TreeGrafter"/>
</dbReference>
<keyword evidence="3" id="KW-0413">Isomerase</keyword>
<evidence type="ECO:0000313" key="3">
    <source>
        <dbReference type="EMBL" id="KXS16616.1"/>
    </source>
</evidence>
<dbReference type="GO" id="GO:0004300">
    <property type="term" value="F:enoyl-CoA hydratase activity"/>
    <property type="evidence" value="ECO:0007669"/>
    <property type="project" value="TreeGrafter"/>
</dbReference>